<feature type="region of interest" description="Disordered" evidence="3">
    <location>
        <begin position="1"/>
        <end position="20"/>
    </location>
</feature>
<dbReference type="Gene3D" id="2.40.30.170">
    <property type="match status" value="1"/>
</dbReference>
<dbReference type="Pfam" id="PF25954">
    <property type="entry name" value="Beta-barrel_RND_2"/>
    <property type="match status" value="1"/>
</dbReference>
<evidence type="ECO:0000256" key="1">
    <source>
        <dbReference type="ARBA" id="ARBA00009477"/>
    </source>
</evidence>
<evidence type="ECO:0000259" key="5">
    <source>
        <dbReference type="Pfam" id="PF25954"/>
    </source>
</evidence>
<comment type="caution">
    <text evidence="7">The sequence shown here is derived from an EMBL/GenBank/DDBJ whole genome shotgun (WGS) entry which is preliminary data.</text>
</comment>
<dbReference type="EMBL" id="WHOD01000065">
    <property type="protein sequence ID" value="NOU94812.1"/>
    <property type="molecule type" value="Genomic_DNA"/>
</dbReference>
<evidence type="ECO:0000259" key="4">
    <source>
        <dbReference type="Pfam" id="PF25917"/>
    </source>
</evidence>
<dbReference type="InterPro" id="IPR058637">
    <property type="entry name" value="YknX-like_C"/>
</dbReference>
<name>A0A972GQ95_9BACL</name>
<evidence type="ECO:0000259" key="6">
    <source>
        <dbReference type="Pfam" id="PF25989"/>
    </source>
</evidence>
<dbReference type="PANTHER" id="PTHR30469:SF33">
    <property type="entry name" value="SLR1207 PROTEIN"/>
    <property type="match status" value="1"/>
</dbReference>
<dbReference type="Proteomes" id="UP000641588">
    <property type="component" value="Unassembled WGS sequence"/>
</dbReference>
<feature type="domain" description="CusB-like beta-barrel" evidence="5">
    <location>
        <begin position="279"/>
        <end position="351"/>
    </location>
</feature>
<dbReference type="AlphaFoldDB" id="A0A972GQ95"/>
<keyword evidence="8" id="KW-1185">Reference proteome</keyword>
<dbReference type="PANTHER" id="PTHR30469">
    <property type="entry name" value="MULTIDRUG RESISTANCE PROTEIN MDTA"/>
    <property type="match status" value="1"/>
</dbReference>
<dbReference type="Pfam" id="PF25989">
    <property type="entry name" value="YknX_C"/>
    <property type="match status" value="1"/>
</dbReference>
<dbReference type="SUPFAM" id="SSF56954">
    <property type="entry name" value="Outer membrane efflux proteins (OEP)"/>
    <property type="match status" value="1"/>
</dbReference>
<dbReference type="Pfam" id="PF25917">
    <property type="entry name" value="BSH_RND"/>
    <property type="match status" value="1"/>
</dbReference>
<comment type="similarity">
    <text evidence="1">Belongs to the membrane fusion protein (MFP) (TC 8.A.1) family.</text>
</comment>
<dbReference type="Gene3D" id="2.40.420.20">
    <property type="match status" value="1"/>
</dbReference>
<organism evidence="7 8">
    <name type="scientific">Paenibacillus foliorum</name>
    <dbReference type="NCBI Taxonomy" id="2654974"/>
    <lineage>
        <taxon>Bacteria</taxon>
        <taxon>Bacillati</taxon>
        <taxon>Bacillota</taxon>
        <taxon>Bacilli</taxon>
        <taxon>Bacillales</taxon>
        <taxon>Paenibacillaceae</taxon>
        <taxon>Paenibacillus</taxon>
    </lineage>
</organism>
<dbReference type="InterPro" id="IPR058625">
    <property type="entry name" value="MdtA-like_BSH"/>
</dbReference>
<feature type="domain" description="Multidrug resistance protein MdtA-like barrel-sandwich hybrid" evidence="4">
    <location>
        <begin position="86"/>
        <end position="269"/>
    </location>
</feature>
<feature type="coiled-coil region" evidence="2">
    <location>
        <begin position="156"/>
        <end position="214"/>
    </location>
</feature>
<gene>
    <name evidence="7" type="ORF">GC093_16520</name>
</gene>
<feature type="compositionally biased region" description="Basic residues" evidence="3">
    <location>
        <begin position="1"/>
        <end position="10"/>
    </location>
</feature>
<dbReference type="NCBIfam" id="TIGR01730">
    <property type="entry name" value="RND_mfp"/>
    <property type="match status" value="1"/>
</dbReference>
<dbReference type="SUPFAM" id="SSF111369">
    <property type="entry name" value="HlyD-like secretion proteins"/>
    <property type="match status" value="1"/>
</dbReference>
<protein>
    <submittedName>
        <fullName evidence="7">Efflux RND transporter periplasmic adaptor subunit</fullName>
    </submittedName>
</protein>
<sequence>MRKIRKKEKRPMKPENANKVHRGAKIMGAIVLSTALIAGCSAAPKAQPAQADEVQIKQVKASKIEKKKISEPLEQVADIASSIQLDVPVKVGGDVIELLKKRGDMVEKGEIIFRLDPTDILISKEKAQISISGTGQQLAKAREDLVNSKLDLQNGITKLESSIKEADKNYSKLRNDYDLGLVTKFQLEQAETQLNNQRLDLASNQQKLKTLETTNSLSQLEQGLQTSEVSIREADRTLEHMEVKASVSGVLTDLPVEVGMTVAAGFRAAQIQQLDPIKVKAELTEEAAKLVRGKQELSFYISGSPEKMKGKVSYLADVVSAQSKSYSLELEVPNADRKLRPGMKAQVLLTEDQDQIVVTVPTLSVVREGGETFVFILTGDTVEKRKVELGRLNETYQEVLKGVKEGEQLVTSGQHQLKDKEKVQLAQ</sequence>
<dbReference type="InterPro" id="IPR058792">
    <property type="entry name" value="Beta-barrel_RND_2"/>
</dbReference>
<dbReference type="GO" id="GO:0015562">
    <property type="term" value="F:efflux transmembrane transporter activity"/>
    <property type="evidence" value="ECO:0007669"/>
    <property type="project" value="TreeGrafter"/>
</dbReference>
<evidence type="ECO:0000313" key="7">
    <source>
        <dbReference type="EMBL" id="NOU94812.1"/>
    </source>
</evidence>
<feature type="domain" description="YknX-like C-terminal permuted SH3-like" evidence="6">
    <location>
        <begin position="357"/>
        <end position="424"/>
    </location>
</feature>
<dbReference type="InterPro" id="IPR006143">
    <property type="entry name" value="RND_pump_MFP"/>
</dbReference>
<accession>A0A972GQ95</accession>
<dbReference type="Gene3D" id="2.40.50.100">
    <property type="match status" value="1"/>
</dbReference>
<evidence type="ECO:0000256" key="3">
    <source>
        <dbReference type="SAM" id="MobiDB-lite"/>
    </source>
</evidence>
<reference evidence="7" key="1">
    <citation type="submission" date="2019-10" db="EMBL/GenBank/DDBJ databases">
        <title>Description of Paenibacillus glebae sp. nov.</title>
        <authorList>
            <person name="Carlier A."/>
            <person name="Qi S."/>
        </authorList>
    </citation>
    <scope>NUCLEOTIDE SEQUENCE</scope>
    <source>
        <strain evidence="7">LMG 31456</strain>
    </source>
</reference>
<keyword evidence="2" id="KW-0175">Coiled coil</keyword>
<evidence type="ECO:0000313" key="8">
    <source>
        <dbReference type="Proteomes" id="UP000641588"/>
    </source>
</evidence>
<dbReference type="GO" id="GO:1990281">
    <property type="term" value="C:efflux pump complex"/>
    <property type="evidence" value="ECO:0007669"/>
    <property type="project" value="TreeGrafter"/>
</dbReference>
<evidence type="ECO:0000256" key="2">
    <source>
        <dbReference type="SAM" id="Coils"/>
    </source>
</evidence>
<proteinExistence type="inferred from homology"/>